<protein>
    <recommendedName>
        <fullName evidence="6">HTH-type transcriptional regulator SarZ</fullName>
    </recommendedName>
    <alternativeName>
        <fullName evidence="7">Staphylococcal accessory regulator Z</fullName>
    </alternativeName>
</protein>
<keyword evidence="4" id="KW-0804">Transcription</keyword>
<dbReference type="InterPro" id="IPR000835">
    <property type="entry name" value="HTH_MarR-typ"/>
</dbReference>
<dbReference type="PANTHER" id="PTHR42756:SF1">
    <property type="entry name" value="TRANSCRIPTIONAL REPRESSOR OF EMRAB OPERON"/>
    <property type="match status" value="1"/>
</dbReference>
<organism evidence="9 10">
    <name type="scientific">Lentilactobacillus curieae</name>
    <dbReference type="NCBI Taxonomy" id="1138822"/>
    <lineage>
        <taxon>Bacteria</taxon>
        <taxon>Bacillati</taxon>
        <taxon>Bacillota</taxon>
        <taxon>Bacilli</taxon>
        <taxon>Lactobacillales</taxon>
        <taxon>Lactobacillaceae</taxon>
        <taxon>Lentilactobacillus</taxon>
    </lineage>
</organism>
<dbReference type="Gene3D" id="1.10.10.10">
    <property type="entry name" value="Winged helix-like DNA-binding domain superfamily/Winged helix DNA-binding domain"/>
    <property type="match status" value="1"/>
</dbReference>
<sequence>MNLANQLCFSVYNANRLFNKFYQQALKDFDLTYPQYIVMLALWEQDNLALNQLGMQLDLESNTLTPLLKRLEAAGWVTRHRDATDKRQLIVSLTSKGVNSQDAVFEAVSSCIAEGKLDIEKYRQALEINNELISELANSIE</sequence>
<evidence type="ECO:0000313" key="10">
    <source>
        <dbReference type="Proteomes" id="UP000030361"/>
    </source>
</evidence>
<keyword evidence="3" id="KW-0238">DNA-binding</keyword>
<comment type="similarity">
    <text evidence="5">Belongs to the SarZ family.</text>
</comment>
<dbReference type="InterPro" id="IPR036390">
    <property type="entry name" value="WH_DNA-bd_sf"/>
</dbReference>
<reference evidence="9 10" key="1">
    <citation type="journal article" date="2015" name="Genome Announc.">
        <title>Genome Sequence of Lactobacillus curieae CCTCC M 2011381T, a Novel Producer of Gamma-aminobutyric Acid.</title>
        <authorList>
            <person name="Wang Y."/>
            <person name="Wang Y."/>
            <person name="Lang C."/>
            <person name="Wei D."/>
            <person name="Xu P."/>
            <person name="Xie J."/>
        </authorList>
    </citation>
    <scope>NUCLEOTIDE SEQUENCE [LARGE SCALE GENOMIC DNA]</scope>
    <source>
        <strain evidence="9 10">CCTCC M 2011381</strain>
    </source>
</reference>
<evidence type="ECO:0000256" key="1">
    <source>
        <dbReference type="ARBA" id="ARBA00004496"/>
    </source>
</evidence>
<evidence type="ECO:0000256" key="7">
    <source>
        <dbReference type="ARBA" id="ARBA00047207"/>
    </source>
</evidence>
<name>A0A1S6QL40_9LACO</name>
<dbReference type="Pfam" id="PF22381">
    <property type="entry name" value="Staph_reg_Sar_Rot"/>
    <property type="match status" value="1"/>
</dbReference>
<dbReference type="AlphaFoldDB" id="A0A1S6QL40"/>
<accession>A0A1S6QL40</accession>
<comment type="subcellular location">
    <subcellularLocation>
        <location evidence="1">Cytoplasm</location>
    </subcellularLocation>
</comment>
<evidence type="ECO:0000313" key="9">
    <source>
        <dbReference type="EMBL" id="AQW22293.1"/>
    </source>
</evidence>
<gene>
    <name evidence="9" type="ORF">PL11_001350</name>
</gene>
<dbReference type="InterPro" id="IPR055166">
    <property type="entry name" value="Transc_reg_Sar_Rot_HTH"/>
</dbReference>
<evidence type="ECO:0000256" key="6">
    <source>
        <dbReference type="ARBA" id="ARBA00047188"/>
    </source>
</evidence>
<evidence type="ECO:0000256" key="3">
    <source>
        <dbReference type="ARBA" id="ARBA00023125"/>
    </source>
</evidence>
<proteinExistence type="inferred from homology"/>
<feature type="domain" description="HTH marR-type" evidence="8">
    <location>
        <begin position="4"/>
        <end position="141"/>
    </location>
</feature>
<evidence type="ECO:0000259" key="8">
    <source>
        <dbReference type="PROSITE" id="PS50995"/>
    </source>
</evidence>
<dbReference type="GO" id="GO:0003700">
    <property type="term" value="F:DNA-binding transcription factor activity"/>
    <property type="evidence" value="ECO:0007669"/>
    <property type="project" value="InterPro"/>
</dbReference>
<dbReference type="SUPFAM" id="SSF46785">
    <property type="entry name" value="Winged helix' DNA-binding domain"/>
    <property type="match status" value="1"/>
</dbReference>
<dbReference type="PRINTS" id="PR00598">
    <property type="entry name" value="HTHMARR"/>
</dbReference>
<dbReference type="EMBL" id="CP018906">
    <property type="protein sequence ID" value="AQW22293.1"/>
    <property type="molecule type" value="Genomic_DNA"/>
</dbReference>
<keyword evidence="2" id="KW-0805">Transcription regulation</keyword>
<dbReference type="InterPro" id="IPR036388">
    <property type="entry name" value="WH-like_DNA-bd_sf"/>
</dbReference>
<keyword evidence="10" id="KW-1185">Reference proteome</keyword>
<dbReference type="GO" id="GO:0003677">
    <property type="term" value="F:DNA binding"/>
    <property type="evidence" value="ECO:0007669"/>
    <property type="project" value="UniProtKB-KW"/>
</dbReference>
<evidence type="ECO:0000256" key="4">
    <source>
        <dbReference type="ARBA" id="ARBA00023163"/>
    </source>
</evidence>
<dbReference type="SMART" id="SM00347">
    <property type="entry name" value="HTH_MARR"/>
    <property type="match status" value="1"/>
</dbReference>
<evidence type="ECO:0000256" key="2">
    <source>
        <dbReference type="ARBA" id="ARBA00023015"/>
    </source>
</evidence>
<dbReference type="GO" id="GO:0005737">
    <property type="term" value="C:cytoplasm"/>
    <property type="evidence" value="ECO:0007669"/>
    <property type="project" value="UniProtKB-SubCell"/>
</dbReference>
<dbReference type="eggNOG" id="COG1846">
    <property type="taxonomic scope" value="Bacteria"/>
</dbReference>
<dbReference type="Proteomes" id="UP000030361">
    <property type="component" value="Chromosome"/>
</dbReference>
<dbReference type="PROSITE" id="PS50995">
    <property type="entry name" value="HTH_MARR_2"/>
    <property type="match status" value="1"/>
</dbReference>
<dbReference type="PANTHER" id="PTHR42756">
    <property type="entry name" value="TRANSCRIPTIONAL REGULATOR, MARR"/>
    <property type="match status" value="1"/>
</dbReference>
<evidence type="ECO:0000256" key="5">
    <source>
        <dbReference type="ARBA" id="ARBA00046337"/>
    </source>
</evidence>
<dbReference type="KEGG" id="lcu:PL11_001350"/>